<protein>
    <recommendedName>
        <fullName evidence="2">DUF5658 domain-containing protein</fullName>
    </recommendedName>
</protein>
<evidence type="ECO:0000259" key="2">
    <source>
        <dbReference type="Pfam" id="PF18902"/>
    </source>
</evidence>
<dbReference type="Proteomes" id="UP000471521">
    <property type="component" value="Unassembled WGS sequence"/>
</dbReference>
<sequence>MEWLGVDDAVSTEAEFYWLWIGATAAYGVGDVVTTIALVFYAPGVREGNPVVAAALGSFGLAGLVAAKLAVFLGCLALSVYAMHAWTDRIMFAFPPLLLAALGTALTLVNVRLLLG</sequence>
<feature type="transmembrane region" description="Helical" evidence="1">
    <location>
        <begin position="93"/>
        <end position="115"/>
    </location>
</feature>
<evidence type="ECO:0000313" key="3">
    <source>
        <dbReference type="EMBL" id="MXR20748.1"/>
    </source>
</evidence>
<name>A0A6B0SGM6_9EURY</name>
<keyword evidence="1" id="KW-0812">Transmembrane</keyword>
<organism evidence="3 4">
    <name type="scientific">Halobacterium bonnevillei</name>
    <dbReference type="NCBI Taxonomy" id="2692200"/>
    <lineage>
        <taxon>Archaea</taxon>
        <taxon>Methanobacteriati</taxon>
        <taxon>Methanobacteriota</taxon>
        <taxon>Stenosarchaea group</taxon>
        <taxon>Halobacteria</taxon>
        <taxon>Halobacteriales</taxon>
        <taxon>Halobacteriaceae</taxon>
        <taxon>Halobacterium</taxon>
    </lineage>
</organism>
<feature type="transmembrane region" description="Helical" evidence="1">
    <location>
        <begin position="53"/>
        <end position="81"/>
    </location>
</feature>
<keyword evidence="1" id="KW-0472">Membrane</keyword>
<evidence type="ECO:0000313" key="4">
    <source>
        <dbReference type="Proteomes" id="UP000471521"/>
    </source>
</evidence>
<dbReference type="Pfam" id="PF18902">
    <property type="entry name" value="DUF5658"/>
    <property type="match status" value="1"/>
</dbReference>
<comment type="caution">
    <text evidence="3">The sequence shown here is derived from an EMBL/GenBank/DDBJ whole genome shotgun (WGS) entry which is preliminary data.</text>
</comment>
<reference evidence="3 4" key="1">
    <citation type="submission" date="2019-12" db="EMBL/GenBank/DDBJ databases">
        <title>Isolation and characterization of three novel carbon monoxide-oxidizing members of Halobacteria from salione crusts and soils.</title>
        <authorList>
            <person name="Myers M.R."/>
            <person name="King G.M."/>
        </authorList>
    </citation>
    <scope>NUCLEOTIDE SEQUENCE [LARGE SCALE GENOMIC DNA]</scope>
    <source>
        <strain evidence="3 4">PCN9</strain>
    </source>
</reference>
<accession>A0A6B0SGM6</accession>
<keyword evidence="1" id="KW-1133">Transmembrane helix</keyword>
<dbReference type="RefSeq" id="WP_159526273.1">
    <property type="nucleotide sequence ID" value="NZ_WUUU01000060.1"/>
</dbReference>
<feature type="domain" description="DUF5658" evidence="2">
    <location>
        <begin position="23"/>
        <end position="115"/>
    </location>
</feature>
<gene>
    <name evidence="3" type="ORF">GRX66_09085</name>
</gene>
<evidence type="ECO:0000256" key="1">
    <source>
        <dbReference type="SAM" id="Phobius"/>
    </source>
</evidence>
<feature type="transmembrane region" description="Helical" evidence="1">
    <location>
        <begin position="17"/>
        <end position="41"/>
    </location>
</feature>
<dbReference type="InterPro" id="IPR043717">
    <property type="entry name" value="DUF5658"/>
</dbReference>
<dbReference type="AlphaFoldDB" id="A0A6B0SGM6"/>
<dbReference type="OrthoDB" id="270892at2157"/>
<keyword evidence="4" id="KW-1185">Reference proteome</keyword>
<dbReference type="EMBL" id="WUUU01000060">
    <property type="protein sequence ID" value="MXR20748.1"/>
    <property type="molecule type" value="Genomic_DNA"/>
</dbReference>
<proteinExistence type="predicted"/>